<sequence length="299" mass="30920">MAVTKVPILDESNRLYDDVMPLGWGGDDPFIYHGTNANMSRGGSAGTKVWVGSVYPNYKLPGDTWLVATEQAVEPPITWFSNYSAATIAAADLSTLSTWADTGTAARDLAQPTSGKRPTLHVAGSGTPAYVRFGGAHAMQTAAFAAPLAQPATAFTAVRMTSVTTSASVVKRIYDGLDATNEWELQQRGNGTVALFQSYAGSSVNSGVAAPAVAGAWNVITEVRNGGSSKIRVNGVEVTSAAGSLSLGGLTVGSKFDMATVFGDFDLGDSRVTAGLLSPGQIAAQEAFLASRYGVTLAP</sequence>
<name>A0ABT2GWP6_9MICO</name>
<dbReference type="SUPFAM" id="SSF49899">
    <property type="entry name" value="Concanavalin A-like lectins/glucanases"/>
    <property type="match status" value="1"/>
</dbReference>
<reference evidence="1" key="1">
    <citation type="submission" date="2022-08" db="EMBL/GenBank/DDBJ databases">
        <authorList>
            <person name="Deng Y."/>
            <person name="Han X.-F."/>
            <person name="Zhang Y.-Q."/>
        </authorList>
    </citation>
    <scope>NUCLEOTIDE SEQUENCE</scope>
    <source>
        <strain evidence="1">CPCC 203386</strain>
    </source>
</reference>
<dbReference type="RefSeq" id="WP_259536993.1">
    <property type="nucleotide sequence ID" value="NZ_JANLCJ010000001.1"/>
</dbReference>
<proteinExistence type="predicted"/>
<dbReference type="EMBL" id="JANLCJ010000001">
    <property type="protein sequence ID" value="MCS5732383.1"/>
    <property type="molecule type" value="Genomic_DNA"/>
</dbReference>
<accession>A0ABT2GWP6</accession>
<dbReference type="Proteomes" id="UP001165586">
    <property type="component" value="Unassembled WGS sequence"/>
</dbReference>
<evidence type="ECO:0000313" key="1">
    <source>
        <dbReference type="EMBL" id="MCS5732383.1"/>
    </source>
</evidence>
<gene>
    <name evidence="1" type="ORF">N1032_01320</name>
</gene>
<keyword evidence="2" id="KW-1185">Reference proteome</keyword>
<comment type="caution">
    <text evidence="1">The sequence shown here is derived from an EMBL/GenBank/DDBJ whole genome shotgun (WGS) entry which is preliminary data.</text>
</comment>
<evidence type="ECO:0000313" key="2">
    <source>
        <dbReference type="Proteomes" id="UP001165586"/>
    </source>
</evidence>
<dbReference type="Gene3D" id="2.60.120.200">
    <property type="match status" value="1"/>
</dbReference>
<protein>
    <submittedName>
        <fullName evidence="1">LamG domain-containing protein</fullName>
    </submittedName>
</protein>
<dbReference type="InterPro" id="IPR013320">
    <property type="entry name" value="ConA-like_dom_sf"/>
</dbReference>
<organism evidence="1 2">
    <name type="scientific">Herbiconiux daphne</name>
    <dbReference type="NCBI Taxonomy" id="2970914"/>
    <lineage>
        <taxon>Bacteria</taxon>
        <taxon>Bacillati</taxon>
        <taxon>Actinomycetota</taxon>
        <taxon>Actinomycetes</taxon>
        <taxon>Micrococcales</taxon>
        <taxon>Microbacteriaceae</taxon>
        <taxon>Herbiconiux</taxon>
    </lineage>
</organism>